<feature type="compositionally biased region" description="Basic and acidic residues" evidence="12">
    <location>
        <begin position="97"/>
        <end position="108"/>
    </location>
</feature>
<feature type="transmembrane region" description="Helical" evidence="13">
    <location>
        <begin position="323"/>
        <end position="343"/>
    </location>
</feature>
<dbReference type="GO" id="GO:0004605">
    <property type="term" value="F:phosphatidate cytidylyltransferase activity"/>
    <property type="evidence" value="ECO:0007669"/>
    <property type="project" value="TreeGrafter"/>
</dbReference>
<evidence type="ECO:0000313" key="14">
    <source>
        <dbReference type="EMBL" id="CAB4675629.1"/>
    </source>
</evidence>
<keyword evidence="8" id="KW-0443">Lipid metabolism</keyword>
<evidence type="ECO:0000256" key="13">
    <source>
        <dbReference type="SAM" id="Phobius"/>
    </source>
</evidence>
<evidence type="ECO:0000256" key="2">
    <source>
        <dbReference type="ARBA" id="ARBA00022475"/>
    </source>
</evidence>
<feature type="transmembrane region" description="Helical" evidence="13">
    <location>
        <begin position="202"/>
        <end position="219"/>
    </location>
</feature>
<feature type="transmembrane region" description="Helical" evidence="13">
    <location>
        <begin position="401"/>
        <end position="419"/>
    </location>
</feature>
<evidence type="ECO:0000256" key="4">
    <source>
        <dbReference type="ARBA" id="ARBA00022679"/>
    </source>
</evidence>
<evidence type="ECO:0000313" key="15">
    <source>
        <dbReference type="EMBL" id="CAB4758042.1"/>
    </source>
</evidence>
<evidence type="ECO:0000256" key="10">
    <source>
        <dbReference type="ARBA" id="ARBA00023209"/>
    </source>
</evidence>
<reference evidence="15" key="1">
    <citation type="submission" date="2020-05" db="EMBL/GenBank/DDBJ databases">
        <authorList>
            <person name="Chiriac C."/>
            <person name="Salcher M."/>
            <person name="Ghai R."/>
            <person name="Kavagutti S V."/>
        </authorList>
    </citation>
    <scope>NUCLEOTIDE SEQUENCE</scope>
</reference>
<name>A0A6J6UDX0_9ZZZZ</name>
<sequence>MSDDIWRRRDNTDSNDSSGYGTDFGSDFGTVQFAEDSTAEPILSFGDADTGNLPHWTEPATGELPSVEDDTDVWGTFQEPSEPTRRPDHITIGTDPTDERRRASRDVTADFGMDPSRDITGGIPRSGRAPQVRRSGPRGAGGGTGRDMPTAVTTGLILLAVFLGAIVWRPAAVMLIVVAVVGLAAVEFFSKVTEKGYRPATFAGLATCVAAPIAAYWIGDASLPLVFAFGFLATSIGFIGSSSVHSGPMPNVAITNMAMTWIGLLGSFAALILRYSVNGGLAHVGTDTLFMIVVGVIANDVGGLFIGASIGKTPLREWISPNKTIEGAIGGAVATLVAVVVFGSQNGTWNSMGEWIALTIVIAVMAPLGDLVESMFKRNLDVKDFGTIVAGHGGVLDRFDGFFFVLPAVYYLMLVISPWS</sequence>
<comment type="subcellular location">
    <subcellularLocation>
        <location evidence="1">Cell membrane</location>
        <topology evidence="1">Multi-pass membrane protein</topology>
    </subcellularLocation>
</comment>
<keyword evidence="11" id="KW-1208">Phospholipid metabolism</keyword>
<proteinExistence type="predicted"/>
<evidence type="ECO:0000256" key="6">
    <source>
        <dbReference type="ARBA" id="ARBA00022695"/>
    </source>
</evidence>
<keyword evidence="6" id="KW-0548">Nucleotidyltransferase</keyword>
<dbReference type="Pfam" id="PF01148">
    <property type="entry name" value="CTP_transf_1"/>
    <property type="match status" value="1"/>
</dbReference>
<keyword evidence="5 13" id="KW-0812">Transmembrane</keyword>
<keyword evidence="10" id="KW-0594">Phospholipid biosynthesis</keyword>
<dbReference type="PANTHER" id="PTHR46382">
    <property type="entry name" value="PHOSPHATIDATE CYTIDYLYLTRANSFERASE"/>
    <property type="match status" value="1"/>
</dbReference>
<dbReference type="GO" id="GO:0005886">
    <property type="term" value="C:plasma membrane"/>
    <property type="evidence" value="ECO:0007669"/>
    <property type="project" value="UniProtKB-SubCell"/>
</dbReference>
<keyword evidence="9 13" id="KW-0472">Membrane</keyword>
<evidence type="ECO:0000256" key="3">
    <source>
        <dbReference type="ARBA" id="ARBA00022516"/>
    </source>
</evidence>
<feature type="transmembrane region" description="Helical" evidence="13">
    <location>
        <begin position="289"/>
        <end position="311"/>
    </location>
</feature>
<feature type="transmembrane region" description="Helical" evidence="13">
    <location>
        <begin position="355"/>
        <end position="372"/>
    </location>
</feature>
<keyword evidence="7 13" id="KW-1133">Transmembrane helix</keyword>
<accession>A0A6J6UDX0</accession>
<evidence type="ECO:0000256" key="5">
    <source>
        <dbReference type="ARBA" id="ARBA00022692"/>
    </source>
</evidence>
<organism evidence="15">
    <name type="scientific">freshwater metagenome</name>
    <dbReference type="NCBI Taxonomy" id="449393"/>
    <lineage>
        <taxon>unclassified sequences</taxon>
        <taxon>metagenomes</taxon>
        <taxon>ecological metagenomes</taxon>
    </lineage>
</organism>
<dbReference type="EMBL" id="CAEZZL010000022">
    <property type="protein sequence ID" value="CAB4758042.1"/>
    <property type="molecule type" value="Genomic_DNA"/>
</dbReference>
<protein>
    <submittedName>
        <fullName evidence="15">Unannotated protein</fullName>
    </submittedName>
</protein>
<keyword evidence="3" id="KW-0444">Lipid biosynthesis</keyword>
<dbReference type="EMBL" id="CAEZXA010000060">
    <property type="protein sequence ID" value="CAB4675629.1"/>
    <property type="molecule type" value="Genomic_DNA"/>
</dbReference>
<feature type="transmembrane region" description="Helical" evidence="13">
    <location>
        <begin position="225"/>
        <end position="246"/>
    </location>
</feature>
<feature type="transmembrane region" description="Helical" evidence="13">
    <location>
        <begin position="148"/>
        <end position="166"/>
    </location>
</feature>
<evidence type="ECO:0000256" key="1">
    <source>
        <dbReference type="ARBA" id="ARBA00004651"/>
    </source>
</evidence>
<evidence type="ECO:0000256" key="12">
    <source>
        <dbReference type="SAM" id="MobiDB-lite"/>
    </source>
</evidence>
<evidence type="ECO:0000256" key="11">
    <source>
        <dbReference type="ARBA" id="ARBA00023264"/>
    </source>
</evidence>
<dbReference type="GO" id="GO:0016024">
    <property type="term" value="P:CDP-diacylglycerol biosynthetic process"/>
    <property type="evidence" value="ECO:0007669"/>
    <property type="project" value="TreeGrafter"/>
</dbReference>
<feature type="compositionally biased region" description="Basic and acidic residues" evidence="12">
    <location>
        <begin position="1"/>
        <end position="12"/>
    </location>
</feature>
<feature type="transmembrane region" description="Helical" evidence="13">
    <location>
        <begin position="172"/>
        <end position="190"/>
    </location>
</feature>
<gene>
    <name evidence="14" type="ORF">UFOPK2334_00813</name>
    <name evidence="15" type="ORF">UFOPK2870_00464</name>
</gene>
<keyword evidence="2" id="KW-1003">Cell membrane</keyword>
<feature type="region of interest" description="Disordered" evidence="12">
    <location>
        <begin position="1"/>
        <end position="147"/>
    </location>
</feature>
<dbReference type="PANTHER" id="PTHR46382:SF1">
    <property type="entry name" value="PHOSPHATIDATE CYTIDYLYLTRANSFERASE"/>
    <property type="match status" value="1"/>
</dbReference>
<evidence type="ECO:0000256" key="7">
    <source>
        <dbReference type="ARBA" id="ARBA00022989"/>
    </source>
</evidence>
<feature type="transmembrane region" description="Helical" evidence="13">
    <location>
        <begin position="258"/>
        <end position="277"/>
    </location>
</feature>
<evidence type="ECO:0000256" key="9">
    <source>
        <dbReference type="ARBA" id="ARBA00023136"/>
    </source>
</evidence>
<dbReference type="AlphaFoldDB" id="A0A6J6UDX0"/>
<keyword evidence="4" id="KW-0808">Transferase</keyword>
<evidence type="ECO:0000256" key="8">
    <source>
        <dbReference type="ARBA" id="ARBA00023098"/>
    </source>
</evidence>